<organism evidence="2 3">
    <name type="scientific">Collinsella aerofaciens</name>
    <dbReference type="NCBI Taxonomy" id="74426"/>
    <lineage>
        <taxon>Bacteria</taxon>
        <taxon>Bacillati</taxon>
        <taxon>Actinomycetota</taxon>
        <taxon>Coriobacteriia</taxon>
        <taxon>Coriobacteriales</taxon>
        <taxon>Coriobacteriaceae</taxon>
        <taxon>Collinsella</taxon>
    </lineage>
</organism>
<dbReference type="STRING" id="74426.ERS852399_01530"/>
<dbReference type="Pfam" id="PF00480">
    <property type="entry name" value="ROK"/>
    <property type="match status" value="1"/>
</dbReference>
<proteinExistence type="inferred from homology"/>
<evidence type="ECO:0000256" key="1">
    <source>
        <dbReference type="ARBA" id="ARBA00006479"/>
    </source>
</evidence>
<name>A0A174AGK3_9ACTN</name>
<dbReference type="InterPro" id="IPR043129">
    <property type="entry name" value="ATPase_NBD"/>
</dbReference>
<evidence type="ECO:0000313" key="2">
    <source>
        <dbReference type="EMBL" id="ATP53215.1"/>
    </source>
</evidence>
<dbReference type="Gene3D" id="3.30.420.40">
    <property type="match status" value="2"/>
</dbReference>
<dbReference type="SUPFAM" id="SSF53067">
    <property type="entry name" value="Actin-like ATPase domain"/>
    <property type="match status" value="1"/>
</dbReference>
<dbReference type="RefSeq" id="WP_022094876.1">
    <property type="nucleotide sequence ID" value="NZ_CABIYU010000014.1"/>
</dbReference>
<comment type="similarity">
    <text evidence="1">Belongs to the ROK (NagC/XylR) family.</text>
</comment>
<protein>
    <submittedName>
        <fullName evidence="2">ROK family protein</fullName>
    </submittedName>
</protein>
<sequence length="321" mass="32998">MENKYVCSVDIGGTKIATAIMEYPADGSVPHPVFEAEVPTEAQEGGEAVFQRIEASIKAALEANPDVEVLGVGIGAAGVVDPKTGAIAYANEIMPGWSGVQLGPRLREDLGLPVAVVGDVQAHALGEAHWGVGKGKFSVLCLGIGTGIGGAYVENGRVMQGFHGAAGHMGHIECSAAAGIPCACGRSGHLESVASGTSIGRMYDERFGRVDPSRPSVGRDVNDLCRAGDAKATEVIHDAGFALGASLGSLANILDPEVIVLSGGVIHQGPDWRSQTWKDSVHEGYASQALDPLQDTPILIGSLEGDAPLIGAAEHLLASLK</sequence>
<dbReference type="PANTHER" id="PTHR18964">
    <property type="entry name" value="ROK (REPRESSOR, ORF, KINASE) FAMILY"/>
    <property type="match status" value="1"/>
</dbReference>
<accession>A0A174AGK3</accession>
<dbReference type="Proteomes" id="UP000225608">
    <property type="component" value="Chromosome"/>
</dbReference>
<dbReference type="PANTHER" id="PTHR18964:SF173">
    <property type="entry name" value="GLUCOKINASE"/>
    <property type="match status" value="1"/>
</dbReference>
<gene>
    <name evidence="2" type="ORF">CSV91_00855</name>
</gene>
<reference evidence="2 3" key="1">
    <citation type="submission" date="2017-10" db="EMBL/GenBank/DDBJ databases">
        <title>Complete genome sequence of Collinsella aerofaciens isolated from the gut of a healthy adult Indian.</title>
        <authorList>
            <person name="Bag S."/>
            <person name="Ghosh T.S."/>
            <person name="Das B."/>
        </authorList>
    </citation>
    <scope>NUCLEOTIDE SEQUENCE [LARGE SCALE GENOMIC DNA]</scope>
    <source>
        <strain evidence="3">indica</strain>
    </source>
</reference>
<dbReference type="PaxDb" id="74426-ERS852399_01530"/>
<dbReference type="InterPro" id="IPR000600">
    <property type="entry name" value="ROK"/>
</dbReference>
<dbReference type="EMBL" id="CP024160">
    <property type="protein sequence ID" value="ATP53215.1"/>
    <property type="molecule type" value="Genomic_DNA"/>
</dbReference>
<evidence type="ECO:0000313" key="3">
    <source>
        <dbReference type="Proteomes" id="UP000225608"/>
    </source>
</evidence>
<dbReference type="AlphaFoldDB" id="A0A174AGK3"/>
<dbReference type="KEGG" id="caer:CSV91_00855"/>